<evidence type="ECO:0000259" key="2">
    <source>
        <dbReference type="PROSITE" id="PS50879"/>
    </source>
</evidence>
<proteinExistence type="inferred from homology"/>
<organism evidence="3 4">
    <name type="scientific">Serendipita indica (strain DSM 11827)</name>
    <name type="common">Root endophyte fungus</name>
    <name type="synonym">Piriformospora indica</name>
    <dbReference type="NCBI Taxonomy" id="1109443"/>
    <lineage>
        <taxon>Eukaryota</taxon>
        <taxon>Fungi</taxon>
        <taxon>Dikarya</taxon>
        <taxon>Basidiomycota</taxon>
        <taxon>Agaricomycotina</taxon>
        <taxon>Agaricomycetes</taxon>
        <taxon>Sebacinales</taxon>
        <taxon>Serendipitaceae</taxon>
        <taxon>Serendipita</taxon>
    </lineage>
</organism>
<evidence type="ECO:0000256" key="1">
    <source>
        <dbReference type="ARBA" id="ARBA00005300"/>
    </source>
</evidence>
<dbReference type="eggNOG" id="KOG1075">
    <property type="taxonomic scope" value="Eukaryota"/>
</dbReference>
<dbReference type="EMBL" id="CAFZ01001866">
    <property type="protein sequence ID" value="CCA77710.1"/>
    <property type="molecule type" value="Genomic_DNA"/>
</dbReference>
<dbReference type="PROSITE" id="PS50879">
    <property type="entry name" value="RNASE_H_1"/>
    <property type="match status" value="1"/>
</dbReference>
<gene>
    <name evidence="3" type="ORF">PIIN_10861</name>
</gene>
<accession>G4U2A1</accession>
<dbReference type="SUPFAM" id="SSF53098">
    <property type="entry name" value="Ribonuclease H-like"/>
    <property type="match status" value="1"/>
</dbReference>
<dbReference type="InterPro" id="IPR050092">
    <property type="entry name" value="RNase_H"/>
</dbReference>
<dbReference type="InterPro" id="IPR012337">
    <property type="entry name" value="RNaseH-like_sf"/>
</dbReference>
<evidence type="ECO:0000313" key="3">
    <source>
        <dbReference type="EMBL" id="CCA77710.1"/>
    </source>
</evidence>
<feature type="non-terminal residue" evidence="3">
    <location>
        <position position="530"/>
    </location>
</feature>
<dbReference type="Proteomes" id="UP000007148">
    <property type="component" value="Unassembled WGS sequence"/>
</dbReference>
<dbReference type="HOGENOM" id="CLU_000680_30_4_1"/>
<dbReference type="Pfam" id="PF00075">
    <property type="entry name" value="RNase_H"/>
    <property type="match status" value="1"/>
</dbReference>
<name>G4U2A1_SERID</name>
<dbReference type="STRING" id="1109443.G4U2A1"/>
<dbReference type="AlphaFoldDB" id="G4U2A1"/>
<dbReference type="Gene3D" id="3.30.420.10">
    <property type="entry name" value="Ribonuclease H-like superfamily/Ribonuclease H"/>
    <property type="match status" value="1"/>
</dbReference>
<dbReference type="PANTHER" id="PTHR10642">
    <property type="entry name" value="RIBONUCLEASE H1"/>
    <property type="match status" value="1"/>
</dbReference>
<comment type="caution">
    <text evidence="3">The sequence shown here is derived from an EMBL/GenBank/DDBJ whole genome shotgun (WGS) entry which is preliminary data.</text>
</comment>
<dbReference type="GO" id="GO:0043137">
    <property type="term" value="P:DNA replication, removal of RNA primer"/>
    <property type="evidence" value="ECO:0007669"/>
    <property type="project" value="TreeGrafter"/>
</dbReference>
<dbReference type="PANTHER" id="PTHR10642:SF25">
    <property type="entry name" value="RNASE H TYPE-1 DOMAIN-CONTAINING PROTEIN"/>
    <property type="match status" value="1"/>
</dbReference>
<dbReference type="InterPro" id="IPR002156">
    <property type="entry name" value="RNaseH_domain"/>
</dbReference>
<reference evidence="3 4" key="1">
    <citation type="journal article" date="2011" name="PLoS Pathog.">
        <title>Endophytic Life Strategies Decoded by Genome and Transcriptome Analyses of the Mutualistic Root Symbiont Piriformospora indica.</title>
        <authorList>
            <person name="Zuccaro A."/>
            <person name="Lahrmann U."/>
            <person name="Guldener U."/>
            <person name="Langen G."/>
            <person name="Pfiffi S."/>
            <person name="Biedenkopf D."/>
            <person name="Wong P."/>
            <person name="Samans B."/>
            <person name="Grimm C."/>
            <person name="Basiewicz M."/>
            <person name="Murat C."/>
            <person name="Martin F."/>
            <person name="Kogel K.H."/>
        </authorList>
    </citation>
    <scope>NUCLEOTIDE SEQUENCE [LARGE SCALE GENOMIC DNA]</scope>
    <source>
        <strain evidence="3 4">DSM 11827</strain>
    </source>
</reference>
<evidence type="ECO:0000313" key="4">
    <source>
        <dbReference type="Proteomes" id="UP000007148"/>
    </source>
</evidence>
<comment type="similarity">
    <text evidence="1">Belongs to the RNase H family.</text>
</comment>
<dbReference type="OMA" id="EREDATH"/>
<dbReference type="GO" id="GO:0004523">
    <property type="term" value="F:RNA-DNA hybrid ribonuclease activity"/>
    <property type="evidence" value="ECO:0007669"/>
    <property type="project" value="InterPro"/>
</dbReference>
<dbReference type="InterPro" id="IPR036397">
    <property type="entry name" value="RNaseH_sf"/>
</dbReference>
<dbReference type="CDD" id="cd09276">
    <property type="entry name" value="Rnase_HI_RT_non_LTR"/>
    <property type="match status" value="1"/>
</dbReference>
<sequence length="530" mass="58997">MMEREGGVLDWSRSHHSPLKNNKLGLVDFTMSSEKRKGSHPLVLEAKDSNGRTSTVTIQPTNSCKLLGVVIDQSLRWNKHQELMHTRAVKWTSLFLRIHRAFHGLPIRSGRQLFNSVAIPRITYAADIWYTPLYTKPDSACRMGSVAITKKLQAIQRRAAIGITGAIRTTAGDTLDAHLNMLPIKETLRLTCQKAVARLASLPATHPLSKFVKRASRGLLQRHNAPLHCIFHSIDSKVDDLETITPASRNPNATNPFTISIEESRMLAKEVDNNSNGNNEQVVAYTDGSGMEGMIGAGAVLYRDGVRIRSARFLLGEDTEHMVHKGELVGIALGVQLAKMERIIIPRIKISLDNQAAIQGMENVSAKAGQHIIHKIHRAIDELRNNQKRRQELVEASDDETRINRSTQITLTWVPGHEGIEGNEAADKEAKKAITDGSSTAATLPPWTKDTLPQNISALRQELKLAARKSAHDKWKSSAQYDRTRPIDKTMPSNKYLQITDELTRAEAAALIQLRTGHIGLNKHLNRINR</sequence>
<feature type="domain" description="RNase H type-1" evidence="2">
    <location>
        <begin position="278"/>
        <end position="435"/>
    </location>
</feature>
<dbReference type="OrthoDB" id="3051850at2759"/>
<keyword evidence="4" id="KW-1185">Reference proteome</keyword>
<dbReference type="InParanoid" id="G4U2A1"/>
<protein>
    <recommendedName>
        <fullName evidence="2">RNase H type-1 domain-containing protein</fullName>
    </recommendedName>
</protein>
<dbReference type="GO" id="GO:0003676">
    <property type="term" value="F:nucleic acid binding"/>
    <property type="evidence" value="ECO:0007669"/>
    <property type="project" value="InterPro"/>
</dbReference>